<organism evidence="1 2">
    <name type="scientific">Helicobacter ganmani</name>
    <dbReference type="NCBI Taxonomy" id="60246"/>
    <lineage>
        <taxon>Bacteria</taxon>
        <taxon>Pseudomonadati</taxon>
        <taxon>Campylobacterota</taxon>
        <taxon>Epsilonproteobacteria</taxon>
        <taxon>Campylobacterales</taxon>
        <taxon>Helicobacteraceae</taxon>
        <taxon>Helicobacter</taxon>
    </lineage>
</organism>
<dbReference type="OrthoDB" id="9801697at2"/>
<dbReference type="SUPFAM" id="SSF51161">
    <property type="entry name" value="Trimeric LpxA-like enzymes"/>
    <property type="match status" value="1"/>
</dbReference>
<dbReference type="RefSeq" id="WP_115551471.1">
    <property type="nucleotide sequence ID" value="NZ_NXLS01000004.1"/>
</dbReference>
<proteinExistence type="predicted"/>
<evidence type="ECO:0000313" key="2">
    <source>
        <dbReference type="Proteomes" id="UP000256650"/>
    </source>
</evidence>
<evidence type="ECO:0000313" key="1">
    <source>
        <dbReference type="EMBL" id="RDU62937.1"/>
    </source>
</evidence>
<dbReference type="EMBL" id="NXLS01000004">
    <property type="protein sequence ID" value="RDU62937.1"/>
    <property type="molecule type" value="Genomic_DNA"/>
</dbReference>
<dbReference type="Proteomes" id="UP000256650">
    <property type="component" value="Unassembled WGS sequence"/>
</dbReference>
<reference evidence="1 2" key="1">
    <citation type="submission" date="2018-04" db="EMBL/GenBank/DDBJ databases">
        <title>Novel Campyloabacter and Helicobacter Species and Strains.</title>
        <authorList>
            <person name="Mannion A.J."/>
            <person name="Shen Z."/>
            <person name="Fox J.G."/>
        </authorList>
    </citation>
    <scope>NUCLEOTIDE SEQUENCE [LARGE SCALE GENOMIC DNA]</scope>
    <source>
        <strain evidence="1 2">MIT 99-5101</strain>
    </source>
</reference>
<feature type="non-terminal residue" evidence="1">
    <location>
        <position position="158"/>
    </location>
</feature>
<dbReference type="GeneID" id="82535590"/>
<protein>
    <recommendedName>
        <fullName evidence="3">Acyltransferase</fullName>
    </recommendedName>
</protein>
<accession>A0A3D8ICP3</accession>
<dbReference type="AlphaFoldDB" id="A0A3D8ICP3"/>
<gene>
    <name evidence="1" type="ORF">CQA43_04730</name>
</gene>
<dbReference type="Gene3D" id="2.160.10.10">
    <property type="entry name" value="Hexapeptide repeat proteins"/>
    <property type="match status" value="1"/>
</dbReference>
<comment type="caution">
    <text evidence="1">The sequence shown here is derived from an EMBL/GenBank/DDBJ whole genome shotgun (WGS) entry which is preliminary data.</text>
</comment>
<name>A0A3D8ICP3_9HELI</name>
<sequence>MQKFEAENGNVIYGDLQCKDSKIEFMGKNNILFLSEKANLRNAQITFVGSNALVFIGKSCFRGRIMIFTNCVCYIGNALGQSASDMFLNITSESYCIIGDDCLFSWGVVLESSDHHPIFDFKTHQCLNPSKSIYLGDHIWVGQEVGFLKGCFIASGSV</sequence>
<dbReference type="InterPro" id="IPR011004">
    <property type="entry name" value="Trimer_LpxA-like_sf"/>
</dbReference>
<keyword evidence="2" id="KW-1185">Reference proteome</keyword>
<evidence type="ECO:0008006" key="3">
    <source>
        <dbReference type="Google" id="ProtNLM"/>
    </source>
</evidence>